<name>A0ABY8TX92_TETOB</name>
<dbReference type="Proteomes" id="UP001244341">
    <property type="component" value="Chromosome 3b"/>
</dbReference>
<evidence type="ECO:0000313" key="1">
    <source>
        <dbReference type="EMBL" id="WIA12346.1"/>
    </source>
</evidence>
<dbReference type="EMBL" id="CP126210">
    <property type="protein sequence ID" value="WIA12346.1"/>
    <property type="molecule type" value="Genomic_DNA"/>
</dbReference>
<accession>A0ABY8TX92</accession>
<organism evidence="1 2">
    <name type="scientific">Tetradesmus obliquus</name>
    <name type="common">Green alga</name>
    <name type="synonym">Acutodesmus obliquus</name>
    <dbReference type="NCBI Taxonomy" id="3088"/>
    <lineage>
        <taxon>Eukaryota</taxon>
        <taxon>Viridiplantae</taxon>
        <taxon>Chlorophyta</taxon>
        <taxon>core chlorophytes</taxon>
        <taxon>Chlorophyceae</taxon>
        <taxon>CS clade</taxon>
        <taxon>Sphaeropleales</taxon>
        <taxon>Scenedesmaceae</taxon>
        <taxon>Tetradesmus</taxon>
    </lineage>
</organism>
<gene>
    <name evidence="1" type="ORF">OEZ85_012397</name>
</gene>
<sequence>MLVNLETMETETYPEDYWTTVAERVHATLTDDQKAALKTCWSRPDGSFSGVLAATAAAGARDSINNSMTKASSRVEEVLLPVASKEQRKIERQLLSIAEKIKLQHFCQILQFHNTLSNKQMAELYVSSWPFLPDSLAVCEALDELGW</sequence>
<keyword evidence="2" id="KW-1185">Reference proteome</keyword>
<evidence type="ECO:0000313" key="2">
    <source>
        <dbReference type="Proteomes" id="UP001244341"/>
    </source>
</evidence>
<protein>
    <submittedName>
        <fullName evidence="1">Uncharacterized protein</fullName>
    </submittedName>
</protein>
<proteinExistence type="predicted"/>
<reference evidence="1 2" key="1">
    <citation type="submission" date="2023-05" db="EMBL/GenBank/DDBJ databases">
        <title>A 100% complete, gapless, phased diploid assembly of the Scenedesmus obliquus UTEX 3031 genome.</title>
        <authorList>
            <person name="Biondi T.C."/>
            <person name="Hanschen E.R."/>
            <person name="Kwon T."/>
            <person name="Eng W."/>
            <person name="Kruse C.P.S."/>
            <person name="Koehler S.I."/>
            <person name="Kunde Y."/>
            <person name="Gleasner C.D."/>
            <person name="You Mak K.T."/>
            <person name="Polle J."/>
            <person name="Hovde B.T."/>
            <person name="Starkenburg S.R."/>
        </authorList>
    </citation>
    <scope>NUCLEOTIDE SEQUENCE [LARGE SCALE GENOMIC DNA]</scope>
    <source>
        <strain evidence="1 2">DOE0152z</strain>
    </source>
</reference>